<evidence type="ECO:0000256" key="2">
    <source>
        <dbReference type="SAM" id="SignalP"/>
    </source>
</evidence>
<reference evidence="3 4" key="1">
    <citation type="submission" date="2020-02" db="EMBL/GenBank/DDBJ databases">
        <title>Ideonella bacterium strain TBM-1.</title>
        <authorList>
            <person name="Chen W.-M."/>
        </authorList>
    </citation>
    <scope>NUCLEOTIDE SEQUENCE [LARGE SCALE GENOMIC DNA]</scope>
    <source>
        <strain evidence="3 4">TBM-1</strain>
    </source>
</reference>
<evidence type="ECO:0000313" key="4">
    <source>
        <dbReference type="Proteomes" id="UP000484255"/>
    </source>
</evidence>
<accession>A0A7C9PJV5</accession>
<proteinExistence type="predicted"/>
<feature type="compositionally biased region" description="Low complexity" evidence="1">
    <location>
        <begin position="32"/>
        <end position="52"/>
    </location>
</feature>
<dbReference type="RefSeq" id="WP_163458867.1">
    <property type="nucleotide sequence ID" value="NZ_JAAGOH010000022.1"/>
</dbReference>
<evidence type="ECO:0000313" key="3">
    <source>
        <dbReference type="EMBL" id="NDY92814.1"/>
    </source>
</evidence>
<dbReference type="GO" id="GO:0042597">
    <property type="term" value="C:periplasmic space"/>
    <property type="evidence" value="ECO:0007669"/>
    <property type="project" value="InterPro"/>
</dbReference>
<feature type="compositionally biased region" description="Basic and acidic residues" evidence="1">
    <location>
        <begin position="66"/>
        <end position="79"/>
    </location>
</feature>
<gene>
    <name evidence="3" type="ORF">G3A44_16605</name>
</gene>
<name>A0A7C9PJV5_9BURK</name>
<dbReference type="InterPro" id="IPR012899">
    <property type="entry name" value="LTXXQ"/>
</dbReference>
<dbReference type="EMBL" id="JAAGOH010000022">
    <property type="protein sequence ID" value="NDY92814.1"/>
    <property type="molecule type" value="Genomic_DNA"/>
</dbReference>
<dbReference type="AlphaFoldDB" id="A0A7C9PJV5"/>
<feature type="signal peptide" evidence="2">
    <location>
        <begin position="1"/>
        <end position="31"/>
    </location>
</feature>
<evidence type="ECO:0000256" key="1">
    <source>
        <dbReference type="SAM" id="MobiDB-lite"/>
    </source>
</evidence>
<feature type="compositionally biased region" description="Basic and acidic residues" evidence="1">
    <location>
        <begin position="173"/>
        <end position="197"/>
    </location>
</feature>
<dbReference type="Proteomes" id="UP000484255">
    <property type="component" value="Unassembled WGS sequence"/>
</dbReference>
<feature type="region of interest" description="Disordered" evidence="1">
    <location>
        <begin position="170"/>
        <end position="204"/>
    </location>
</feature>
<comment type="caution">
    <text evidence="3">The sequence shown here is derived from an EMBL/GenBank/DDBJ whole genome shotgun (WGS) entry which is preliminary data.</text>
</comment>
<sequence>MTNARRFAPSRLMAASAVALASTLWLGQALAQPASAPQGAPAGQPPMACDGAGPMGGPGGHGGRHGGWDRDDREGRDPVARAEKHLGRLKTELKITAAQDKAWQAFSGTVGKQAATLKERQAKAPDRAALAKLTAPERMAQHTEAMKQRVADMEVMNKAVKDLYAALTPEQRTTADKLMDRLHAGHGGRGDRDDRGPRGHHGRG</sequence>
<organism evidence="3 4">
    <name type="scientific">Ideonella livida</name>
    <dbReference type="NCBI Taxonomy" id="2707176"/>
    <lineage>
        <taxon>Bacteria</taxon>
        <taxon>Pseudomonadati</taxon>
        <taxon>Pseudomonadota</taxon>
        <taxon>Betaproteobacteria</taxon>
        <taxon>Burkholderiales</taxon>
        <taxon>Sphaerotilaceae</taxon>
        <taxon>Ideonella</taxon>
    </lineage>
</organism>
<keyword evidence="4" id="KW-1185">Reference proteome</keyword>
<keyword evidence="2" id="KW-0732">Signal</keyword>
<feature type="chain" id="PRO_5028964518" evidence="2">
    <location>
        <begin position="32"/>
        <end position="204"/>
    </location>
</feature>
<protein>
    <submittedName>
        <fullName evidence="3">Spy/CpxP family protein refolding chaperone</fullName>
    </submittedName>
</protein>
<feature type="region of interest" description="Disordered" evidence="1">
    <location>
        <begin position="32"/>
        <end position="79"/>
    </location>
</feature>
<dbReference type="Pfam" id="PF07813">
    <property type="entry name" value="LTXXQ"/>
    <property type="match status" value="1"/>
</dbReference>